<protein>
    <submittedName>
        <fullName evidence="2">Helix-turn-helix domain protein</fullName>
    </submittedName>
</protein>
<dbReference type="CDD" id="cd00093">
    <property type="entry name" value="HTH_XRE"/>
    <property type="match status" value="1"/>
</dbReference>
<name>A0A6N3GP37_CLOBU</name>
<organism evidence="2">
    <name type="scientific">Clostridium butyricum</name>
    <dbReference type="NCBI Taxonomy" id="1492"/>
    <lineage>
        <taxon>Bacteria</taxon>
        <taxon>Bacillati</taxon>
        <taxon>Bacillota</taxon>
        <taxon>Clostridia</taxon>
        <taxon>Eubacteriales</taxon>
        <taxon>Clostridiaceae</taxon>
        <taxon>Clostridium</taxon>
    </lineage>
</organism>
<dbReference type="GO" id="GO:0003677">
    <property type="term" value="F:DNA binding"/>
    <property type="evidence" value="ECO:0007669"/>
    <property type="project" value="InterPro"/>
</dbReference>
<reference evidence="2" key="1">
    <citation type="submission" date="2019-11" db="EMBL/GenBank/DDBJ databases">
        <authorList>
            <person name="Feng L."/>
        </authorList>
    </citation>
    <scope>NUCLEOTIDE SEQUENCE</scope>
    <source>
        <strain evidence="2">CButyricumLFYP62</strain>
    </source>
</reference>
<dbReference type="Pfam" id="PF05339">
    <property type="entry name" value="DUF739"/>
    <property type="match status" value="1"/>
</dbReference>
<dbReference type="Gene3D" id="1.10.260.40">
    <property type="entry name" value="lambda repressor-like DNA-binding domains"/>
    <property type="match status" value="1"/>
</dbReference>
<dbReference type="EMBL" id="CACRTU010000034">
    <property type="protein sequence ID" value="VYU66677.1"/>
    <property type="molecule type" value="Genomic_DNA"/>
</dbReference>
<dbReference type="RefSeq" id="WP_058229742.1">
    <property type="nucleotide sequence ID" value="NZ_CACRTU010000034.1"/>
</dbReference>
<accession>A0A6N3GP37</accession>
<dbReference type="PROSITE" id="PS50943">
    <property type="entry name" value="HTH_CROC1"/>
    <property type="match status" value="1"/>
</dbReference>
<evidence type="ECO:0000259" key="1">
    <source>
        <dbReference type="PROSITE" id="PS50943"/>
    </source>
</evidence>
<evidence type="ECO:0000313" key="2">
    <source>
        <dbReference type="EMBL" id="VYU66677.1"/>
    </source>
</evidence>
<dbReference type="InterPro" id="IPR001387">
    <property type="entry name" value="Cro/C1-type_HTH"/>
</dbReference>
<dbReference type="SUPFAM" id="SSF47413">
    <property type="entry name" value="lambda repressor-like DNA-binding domains"/>
    <property type="match status" value="1"/>
</dbReference>
<dbReference type="InterPro" id="IPR008003">
    <property type="entry name" value="DUF739"/>
</dbReference>
<proteinExistence type="predicted"/>
<dbReference type="AlphaFoldDB" id="A0A6N3GP37"/>
<dbReference type="InterPro" id="IPR010982">
    <property type="entry name" value="Lambda_DNA-bd_dom_sf"/>
</dbReference>
<feature type="domain" description="HTH cro/C1-type" evidence="1">
    <location>
        <begin position="6"/>
        <end position="62"/>
    </location>
</feature>
<sequence length="76" mass="9001">MDSYRLKGKMIEKKYTQKKMALELGITQQSLSSKINNRTQFTLKEIVHIVEKLELENDLDIFIETKISKMQRPENN</sequence>
<gene>
    <name evidence="2" type="ORF">CBLFYP62_00156</name>
</gene>